<dbReference type="PANTHER" id="PTHR23137">
    <property type="entry name" value="VESICLE TRANSPORT PROTEIN-RELATED"/>
    <property type="match status" value="1"/>
</dbReference>
<feature type="transmembrane region" description="Helical" evidence="9">
    <location>
        <begin position="135"/>
        <end position="153"/>
    </location>
</feature>
<dbReference type="GO" id="GO:0016192">
    <property type="term" value="P:vesicle-mediated transport"/>
    <property type="evidence" value="ECO:0007669"/>
    <property type="project" value="InterPro"/>
</dbReference>
<dbReference type="GO" id="GO:0012505">
    <property type="term" value="C:endomembrane system"/>
    <property type="evidence" value="ECO:0007669"/>
    <property type="project" value="UniProtKB-ARBA"/>
</dbReference>
<evidence type="ECO:0000256" key="8">
    <source>
        <dbReference type="ARBA" id="ARBA00025800"/>
    </source>
</evidence>
<comment type="similarity">
    <text evidence="8 9">Belongs to the SFT2 family.</text>
</comment>
<dbReference type="GO" id="GO:0016020">
    <property type="term" value="C:membrane"/>
    <property type="evidence" value="ECO:0007669"/>
    <property type="project" value="UniProtKB-SubCell"/>
</dbReference>
<comment type="function">
    <text evidence="1 9">May be involved in fusion of retrograde transport vesicles derived from an endocytic compartment with the Golgi complex.</text>
</comment>
<evidence type="ECO:0000313" key="11">
    <source>
        <dbReference type="Proteomes" id="UP000192578"/>
    </source>
</evidence>
<comment type="caution">
    <text evidence="10">The sequence shown here is derived from an EMBL/GenBank/DDBJ whole genome shotgun (WGS) entry which is preliminary data.</text>
</comment>
<protein>
    <recommendedName>
        <fullName evidence="9">Vesicle transport protein</fullName>
    </recommendedName>
</protein>
<organism evidence="10 11">
    <name type="scientific">Hypsibius exemplaris</name>
    <name type="common">Freshwater tardigrade</name>
    <dbReference type="NCBI Taxonomy" id="2072580"/>
    <lineage>
        <taxon>Eukaryota</taxon>
        <taxon>Metazoa</taxon>
        <taxon>Ecdysozoa</taxon>
        <taxon>Tardigrada</taxon>
        <taxon>Eutardigrada</taxon>
        <taxon>Parachela</taxon>
        <taxon>Hypsibioidea</taxon>
        <taxon>Hypsibiidae</taxon>
        <taxon>Hypsibius</taxon>
    </lineage>
</organism>
<evidence type="ECO:0000256" key="1">
    <source>
        <dbReference type="ARBA" id="ARBA00003566"/>
    </source>
</evidence>
<keyword evidence="7 9" id="KW-0472">Membrane</keyword>
<gene>
    <name evidence="10" type="ORF">BV898_14900</name>
</gene>
<keyword evidence="4 9" id="KW-0812">Transmembrane</keyword>
<proteinExistence type="inferred from homology"/>
<evidence type="ECO:0000256" key="6">
    <source>
        <dbReference type="ARBA" id="ARBA00022989"/>
    </source>
</evidence>
<evidence type="ECO:0000256" key="9">
    <source>
        <dbReference type="RuleBase" id="RU363111"/>
    </source>
</evidence>
<feature type="transmembrane region" description="Helical" evidence="9">
    <location>
        <begin position="103"/>
        <end position="123"/>
    </location>
</feature>
<keyword evidence="11" id="KW-1185">Reference proteome</keyword>
<dbReference type="InterPro" id="IPR011691">
    <property type="entry name" value="Vesicle_transpt_SFT2"/>
</dbReference>
<name>A0A9X6NGU0_HYPEX</name>
<keyword evidence="5 9" id="KW-0653">Protein transport</keyword>
<comment type="subcellular location">
    <subcellularLocation>
        <location evidence="2 9">Membrane</location>
        <topology evidence="2 9">Multi-pass membrane protein</topology>
    </subcellularLocation>
</comment>
<dbReference type="PANTHER" id="PTHR23137:SF36">
    <property type="entry name" value="VESICLE TRANSPORT PROTEIN SFT2C"/>
    <property type="match status" value="1"/>
</dbReference>
<evidence type="ECO:0000256" key="4">
    <source>
        <dbReference type="ARBA" id="ARBA00022692"/>
    </source>
</evidence>
<evidence type="ECO:0000256" key="3">
    <source>
        <dbReference type="ARBA" id="ARBA00022448"/>
    </source>
</evidence>
<keyword evidence="3 9" id="KW-0813">Transport</keyword>
<feature type="transmembrane region" description="Helical" evidence="9">
    <location>
        <begin position="159"/>
        <end position="180"/>
    </location>
</feature>
<dbReference type="OrthoDB" id="660759at2759"/>
<evidence type="ECO:0000256" key="5">
    <source>
        <dbReference type="ARBA" id="ARBA00022927"/>
    </source>
</evidence>
<evidence type="ECO:0000256" key="7">
    <source>
        <dbReference type="ARBA" id="ARBA00023136"/>
    </source>
</evidence>
<feature type="transmembrane region" description="Helical" evidence="9">
    <location>
        <begin position="70"/>
        <end position="91"/>
    </location>
</feature>
<sequence length="208" mass="23173">MTSPSAIRVDLDTYVKANRAESSRSFALRDKLEGGLNWLKIKRSEETLDDLDHSAETDPWFPSLSKQQRFIGFLGCFFAGCFCLIVASFYIPVLLLKSRKFSVLFTFGSVFIVCSFALLRGPYNHFRSMIAADRLPLTSVYLMSVAATLYFALEMQSTVLTVLAGGVQVFTLIWYTVSYLPGGQTGFKFFTKLTSSLLKKSATTVLSA</sequence>
<evidence type="ECO:0000313" key="10">
    <source>
        <dbReference type="EMBL" id="OWA50381.1"/>
    </source>
</evidence>
<evidence type="ECO:0000256" key="2">
    <source>
        <dbReference type="ARBA" id="ARBA00004141"/>
    </source>
</evidence>
<dbReference type="EMBL" id="MTYJ01000191">
    <property type="protein sequence ID" value="OWA50381.1"/>
    <property type="molecule type" value="Genomic_DNA"/>
</dbReference>
<accession>A0A9X6NGU0</accession>
<dbReference type="GO" id="GO:0005737">
    <property type="term" value="C:cytoplasm"/>
    <property type="evidence" value="ECO:0007669"/>
    <property type="project" value="UniProtKB-ARBA"/>
</dbReference>
<dbReference type="Proteomes" id="UP000192578">
    <property type="component" value="Unassembled WGS sequence"/>
</dbReference>
<keyword evidence="6 9" id="KW-1133">Transmembrane helix</keyword>
<dbReference type="AlphaFoldDB" id="A0A9X6NGU0"/>
<dbReference type="InterPro" id="IPR007305">
    <property type="entry name" value="Vesicle_transpt_Got1/SFT2"/>
</dbReference>
<dbReference type="GO" id="GO:0015031">
    <property type="term" value="P:protein transport"/>
    <property type="evidence" value="ECO:0007669"/>
    <property type="project" value="UniProtKB-KW"/>
</dbReference>
<reference evidence="11" key="1">
    <citation type="submission" date="2017-01" db="EMBL/GenBank/DDBJ databases">
        <title>Comparative genomics of anhydrobiosis in the tardigrade Hypsibius dujardini.</title>
        <authorList>
            <person name="Yoshida Y."/>
            <person name="Koutsovoulos G."/>
            <person name="Laetsch D."/>
            <person name="Stevens L."/>
            <person name="Kumar S."/>
            <person name="Horikawa D."/>
            <person name="Ishino K."/>
            <person name="Komine S."/>
            <person name="Tomita M."/>
            <person name="Blaxter M."/>
            <person name="Arakawa K."/>
        </authorList>
    </citation>
    <scope>NUCLEOTIDE SEQUENCE [LARGE SCALE GENOMIC DNA]</scope>
    <source>
        <strain evidence="11">Z151</strain>
    </source>
</reference>
<dbReference type="Pfam" id="PF04178">
    <property type="entry name" value="Got1"/>
    <property type="match status" value="1"/>
</dbReference>